<reference evidence="1 2" key="1">
    <citation type="submission" date="2019-03" db="EMBL/GenBank/DDBJ databases">
        <title>Genomic Encyclopedia of Type Strains, Phase IV (KMG-IV): sequencing the most valuable type-strain genomes for metagenomic binning, comparative biology and taxonomic classification.</title>
        <authorList>
            <person name="Goeker M."/>
        </authorList>
    </citation>
    <scope>NUCLEOTIDE SEQUENCE [LARGE SCALE GENOMIC DNA]</scope>
    <source>
        <strain evidence="1 2">DSM 24766</strain>
    </source>
</reference>
<dbReference type="SUPFAM" id="SSF53448">
    <property type="entry name" value="Nucleotide-diphospho-sugar transferases"/>
    <property type="match status" value="1"/>
</dbReference>
<dbReference type="OrthoDB" id="9802881at2"/>
<dbReference type="Proteomes" id="UP000295050">
    <property type="component" value="Unassembled WGS sequence"/>
</dbReference>
<sequence length="283" mass="32346">MKKKIFSYWQQGINAGPDIVKACVAQGNALSASQNFILLDKSDLEQIRPNIPMEDATWCSLGVPFQSDLIRTALLIRHGGIWMDGTVFPLVDMHVWLEDKMQAGLFFFQKPGRDRLISNWFIAAEPEHPILIALLHKLCRYWESSALKDRSGKPDKKTALVGRAINRHPSLTRLWLTSPMRWALRRPPYLIYHYALNDLIAGDWRLRRMWNDMPFESAVPPHALQRAGLQSPLTDEAKTLIDHPQTPLFKLTWKVPEPQVPAGSVVDYLFSKSSAEKHDHAVH</sequence>
<dbReference type="EMBL" id="SLXU01000017">
    <property type="protein sequence ID" value="TCP58765.1"/>
    <property type="molecule type" value="Genomic_DNA"/>
</dbReference>
<gene>
    <name evidence="1" type="ORF">EV663_11731</name>
</gene>
<accession>A0A4R2RHV9</accession>
<protein>
    <submittedName>
        <fullName evidence="1">Capsular polysaccharide synthesis protein</fullName>
    </submittedName>
</protein>
<dbReference type="GO" id="GO:0016757">
    <property type="term" value="F:glycosyltransferase activity"/>
    <property type="evidence" value="ECO:0007669"/>
    <property type="project" value="InterPro"/>
</dbReference>
<dbReference type="AlphaFoldDB" id="A0A4R2RHV9"/>
<keyword evidence="2" id="KW-1185">Reference proteome</keyword>
<dbReference type="Pfam" id="PF05704">
    <property type="entry name" value="Caps_synth"/>
    <property type="match status" value="1"/>
</dbReference>
<evidence type="ECO:0000313" key="1">
    <source>
        <dbReference type="EMBL" id="TCP58765.1"/>
    </source>
</evidence>
<comment type="caution">
    <text evidence="1">The sequence shown here is derived from an EMBL/GenBank/DDBJ whole genome shotgun (WGS) entry which is preliminary data.</text>
</comment>
<dbReference type="Gene3D" id="3.90.550.20">
    <property type="match status" value="1"/>
</dbReference>
<dbReference type="RefSeq" id="WP_132952717.1">
    <property type="nucleotide sequence ID" value="NZ_SLXU01000017.1"/>
</dbReference>
<dbReference type="InterPro" id="IPR029044">
    <property type="entry name" value="Nucleotide-diphossugar_trans"/>
</dbReference>
<dbReference type="InterPro" id="IPR008441">
    <property type="entry name" value="AfumC-like_glycosyl_Trfase"/>
</dbReference>
<proteinExistence type="predicted"/>
<name>A0A4R2RHV9_9RHOB</name>
<evidence type="ECO:0000313" key="2">
    <source>
        <dbReference type="Proteomes" id="UP000295050"/>
    </source>
</evidence>
<organism evidence="1 2">
    <name type="scientific">Rhodovulum bhavnagarense</name>
    <dbReference type="NCBI Taxonomy" id="992286"/>
    <lineage>
        <taxon>Bacteria</taxon>
        <taxon>Pseudomonadati</taxon>
        <taxon>Pseudomonadota</taxon>
        <taxon>Alphaproteobacteria</taxon>
        <taxon>Rhodobacterales</taxon>
        <taxon>Paracoccaceae</taxon>
        <taxon>Rhodovulum</taxon>
    </lineage>
</organism>